<protein>
    <submittedName>
        <fullName evidence="1">Uncharacterized protein</fullName>
    </submittedName>
</protein>
<dbReference type="AlphaFoldDB" id="G9ZHN7"/>
<dbReference type="HOGENOM" id="CLU_3243555_0_0_6"/>
<name>G9ZHN7_9GAMM</name>
<dbReference type="STRING" id="797473.HMPREF9080_02295"/>
<dbReference type="Proteomes" id="UP000004750">
    <property type="component" value="Unassembled WGS sequence"/>
</dbReference>
<dbReference type="EMBL" id="AGCM01000134">
    <property type="protein sequence ID" value="EHM52486.1"/>
    <property type="molecule type" value="Genomic_DNA"/>
</dbReference>
<evidence type="ECO:0000313" key="1">
    <source>
        <dbReference type="EMBL" id="EHM52486.1"/>
    </source>
</evidence>
<evidence type="ECO:0000313" key="2">
    <source>
        <dbReference type="Proteomes" id="UP000004750"/>
    </source>
</evidence>
<proteinExistence type="predicted"/>
<sequence length="43" mass="4764">MFFMRDSRQAAWLLGPPSGMVAGSAKRRGYWGRQAVWLPGLPG</sequence>
<organism evidence="1 2">
    <name type="scientific">Cardiobacterium valvarum F0432</name>
    <dbReference type="NCBI Taxonomy" id="797473"/>
    <lineage>
        <taxon>Bacteria</taxon>
        <taxon>Pseudomonadati</taxon>
        <taxon>Pseudomonadota</taxon>
        <taxon>Gammaproteobacteria</taxon>
        <taxon>Cardiobacteriales</taxon>
        <taxon>Cardiobacteriaceae</taxon>
        <taxon>Cardiobacterium</taxon>
    </lineage>
</organism>
<reference evidence="1 2" key="1">
    <citation type="submission" date="2011-08" db="EMBL/GenBank/DDBJ databases">
        <authorList>
            <person name="Weinstock G."/>
            <person name="Sodergren E."/>
            <person name="Clifton S."/>
            <person name="Fulton L."/>
            <person name="Fulton B."/>
            <person name="Courtney L."/>
            <person name="Fronick C."/>
            <person name="Harrison M."/>
            <person name="Strong C."/>
            <person name="Farmer C."/>
            <person name="Delahaunty K."/>
            <person name="Markovic C."/>
            <person name="Hall O."/>
            <person name="Minx P."/>
            <person name="Tomlinson C."/>
            <person name="Mitreva M."/>
            <person name="Hou S."/>
            <person name="Chen J."/>
            <person name="Wollam A."/>
            <person name="Pepin K.H."/>
            <person name="Johnson M."/>
            <person name="Bhonagiri V."/>
            <person name="Zhang X."/>
            <person name="Suruliraj S."/>
            <person name="Warren W."/>
            <person name="Chinwalla A."/>
            <person name="Mardis E.R."/>
            <person name="Wilson R.K."/>
        </authorList>
    </citation>
    <scope>NUCLEOTIDE SEQUENCE [LARGE SCALE GENOMIC DNA]</scope>
    <source>
        <strain evidence="1 2">F0432</strain>
    </source>
</reference>
<comment type="caution">
    <text evidence="1">The sequence shown here is derived from an EMBL/GenBank/DDBJ whole genome shotgun (WGS) entry which is preliminary data.</text>
</comment>
<accession>G9ZHN7</accession>
<feature type="non-terminal residue" evidence="1">
    <location>
        <position position="43"/>
    </location>
</feature>
<gene>
    <name evidence="1" type="ORF">HMPREF9080_02295</name>
</gene>